<evidence type="ECO:0000313" key="3">
    <source>
        <dbReference type="EMBL" id="KKM87905.1"/>
    </source>
</evidence>
<proteinExistence type="predicted"/>
<protein>
    <submittedName>
        <fullName evidence="3">Uncharacterized protein</fullName>
    </submittedName>
</protein>
<gene>
    <name evidence="3" type="ORF">LCGC14_1264220</name>
</gene>
<reference evidence="3" key="1">
    <citation type="journal article" date="2015" name="Nature">
        <title>Complex archaea that bridge the gap between prokaryotes and eukaryotes.</title>
        <authorList>
            <person name="Spang A."/>
            <person name="Saw J.H."/>
            <person name="Jorgensen S.L."/>
            <person name="Zaremba-Niedzwiedzka K."/>
            <person name="Martijn J."/>
            <person name="Lind A.E."/>
            <person name="van Eijk R."/>
            <person name="Schleper C."/>
            <person name="Guy L."/>
            <person name="Ettema T.J."/>
        </authorList>
    </citation>
    <scope>NUCLEOTIDE SEQUENCE</scope>
</reference>
<dbReference type="InterPro" id="IPR007069">
    <property type="entry name" value="Transposase_32"/>
</dbReference>
<dbReference type="EMBL" id="LAZR01007035">
    <property type="protein sequence ID" value="KKM87905.1"/>
    <property type="molecule type" value="Genomic_DNA"/>
</dbReference>
<evidence type="ECO:0000259" key="2">
    <source>
        <dbReference type="Pfam" id="PF14319"/>
    </source>
</evidence>
<organism evidence="3">
    <name type="scientific">marine sediment metagenome</name>
    <dbReference type="NCBI Taxonomy" id="412755"/>
    <lineage>
        <taxon>unclassified sequences</taxon>
        <taxon>metagenomes</taxon>
        <taxon>ecological metagenomes</taxon>
    </lineage>
</organism>
<evidence type="ECO:0000259" key="1">
    <source>
        <dbReference type="Pfam" id="PF04986"/>
    </source>
</evidence>
<dbReference type="GO" id="GO:0004803">
    <property type="term" value="F:transposase activity"/>
    <property type="evidence" value="ECO:0007669"/>
    <property type="project" value="InterPro"/>
</dbReference>
<dbReference type="Pfam" id="PF04986">
    <property type="entry name" value="Y2_Tnp"/>
    <property type="match status" value="1"/>
</dbReference>
<feature type="domain" description="Transposase IS801/IS1294" evidence="1">
    <location>
        <begin position="157"/>
        <end position="250"/>
    </location>
</feature>
<dbReference type="InterPro" id="IPR026889">
    <property type="entry name" value="Zn_Tnp"/>
</dbReference>
<feature type="domain" description="Transposase zinc-binding" evidence="2">
    <location>
        <begin position="24"/>
        <end position="116"/>
    </location>
</feature>
<name>A0A0F9NGQ1_9ZZZZ</name>
<dbReference type="GO" id="GO:0003677">
    <property type="term" value="F:DNA binding"/>
    <property type="evidence" value="ECO:0007669"/>
    <property type="project" value="InterPro"/>
</dbReference>
<dbReference type="AlphaFoldDB" id="A0A0F9NGQ1"/>
<dbReference type="GO" id="GO:0006313">
    <property type="term" value="P:DNA transposition"/>
    <property type="evidence" value="ECO:0007669"/>
    <property type="project" value="InterPro"/>
</dbReference>
<comment type="caution">
    <text evidence="3">The sequence shown here is derived from an EMBL/GenBank/DDBJ whole genome shotgun (WGS) entry which is preliminary data.</text>
</comment>
<accession>A0A0F9NGQ1</accession>
<sequence>QNVIQKIMADHFSDFEERYDELYAKEYGKYRIIRIKKAVEKFLECGDYSKGVARIKCTNPDCKYEYFRPFVASLKWACKSWYLCPSCHQKRLLLLAEHLSENVLLNLPHRQLVLSVPKALRIYFKNDRNLFADVSKIIFSIINDYYNETAKTAVKPGAVISYQSFGDMVRANPHYHCIILEGGIDDKGCFHYLPIKNTSQLAEVFRRRLIKHLVDKGLLERSFALNLLSWKHSGFSVDSSVKIPATSKVARVNLSQYLVSNF</sequence>
<dbReference type="Pfam" id="PF14319">
    <property type="entry name" value="Zn_Tnp_IS91"/>
    <property type="match status" value="1"/>
</dbReference>
<feature type="non-terminal residue" evidence="3">
    <location>
        <position position="1"/>
    </location>
</feature>